<evidence type="ECO:0000256" key="2">
    <source>
        <dbReference type="SAM" id="MobiDB-lite"/>
    </source>
</evidence>
<gene>
    <name evidence="3" type="ORF">CCMP2556_LOCUS34061</name>
    <name evidence="4" type="ORF">CCMP2556_LOCUS34135</name>
</gene>
<feature type="region of interest" description="Disordered" evidence="2">
    <location>
        <begin position="44"/>
        <end position="132"/>
    </location>
</feature>
<name>A0ABP0P1C9_9DINO</name>
<evidence type="ECO:0000256" key="1">
    <source>
        <dbReference type="SAM" id="Coils"/>
    </source>
</evidence>
<dbReference type="EMBL" id="CAXAMN010022439">
    <property type="protein sequence ID" value="CAK9069413.1"/>
    <property type="molecule type" value="Genomic_DNA"/>
</dbReference>
<feature type="coiled-coil region" evidence="1">
    <location>
        <begin position="151"/>
        <end position="185"/>
    </location>
</feature>
<proteinExistence type="predicted"/>
<protein>
    <submittedName>
        <fullName evidence="3">Uncharacterized protein</fullName>
    </submittedName>
</protein>
<sequence length="385" mass="43334">MEHPWHGGTRRNGPGYTLPQREVLEEKSGYPADARLQALRKRHAEVMTVCRPPNAQPKTAPPTAPNRMQGAPSQSFGPPFSKQKELQRQWATEQDEENEDEDHEEEEEEEEETIEGEFEDDGEPLVDGDNHNSFRRGWDEEIAQAKALAKVEALAQARKELLHERSRWQEEKKSLEEELKAMKATCLATPKAQGDDPGGLDLFEVGPWLTKQLPSRPRRQSEVPEVLLDSSLWTLLAQQPKNAISDPYTLSFGVFLGSEDDRQGVLRLQQLKCCPKAFIWQPSEASETQTTLQEDLCRAEERFLSETFIPWAEEQDSKVAWLLCNDGEAFTLGRPFMTFGQAAAAAGTRWRSVALVLDRIRTGAEPAIEALALGDGGRRMVFDLG</sequence>
<comment type="caution">
    <text evidence="3">The sequence shown here is derived from an EMBL/GenBank/DDBJ whole genome shotgun (WGS) entry which is preliminary data.</text>
</comment>
<accession>A0ABP0P1C9</accession>
<reference evidence="3 5" key="1">
    <citation type="submission" date="2024-02" db="EMBL/GenBank/DDBJ databases">
        <authorList>
            <person name="Chen Y."/>
            <person name="Shah S."/>
            <person name="Dougan E. K."/>
            <person name="Thang M."/>
            <person name="Chan C."/>
        </authorList>
    </citation>
    <scope>NUCLEOTIDE SEQUENCE [LARGE SCALE GENOMIC DNA]</scope>
</reference>
<dbReference type="Proteomes" id="UP001642484">
    <property type="component" value="Unassembled WGS sequence"/>
</dbReference>
<feature type="region of interest" description="Disordered" evidence="2">
    <location>
        <begin position="1"/>
        <end position="32"/>
    </location>
</feature>
<keyword evidence="1" id="KW-0175">Coiled coil</keyword>
<keyword evidence="5" id="KW-1185">Reference proteome</keyword>
<feature type="compositionally biased region" description="Acidic residues" evidence="2">
    <location>
        <begin position="93"/>
        <end position="126"/>
    </location>
</feature>
<evidence type="ECO:0000313" key="5">
    <source>
        <dbReference type="Proteomes" id="UP001642484"/>
    </source>
</evidence>
<evidence type="ECO:0000313" key="4">
    <source>
        <dbReference type="EMBL" id="CAK9069413.1"/>
    </source>
</evidence>
<dbReference type="EMBL" id="CAXAMN010022428">
    <property type="protein sequence ID" value="CAK9069277.1"/>
    <property type="molecule type" value="Genomic_DNA"/>
</dbReference>
<organism evidence="3 5">
    <name type="scientific">Durusdinium trenchii</name>
    <dbReference type="NCBI Taxonomy" id="1381693"/>
    <lineage>
        <taxon>Eukaryota</taxon>
        <taxon>Sar</taxon>
        <taxon>Alveolata</taxon>
        <taxon>Dinophyceae</taxon>
        <taxon>Suessiales</taxon>
        <taxon>Symbiodiniaceae</taxon>
        <taxon>Durusdinium</taxon>
    </lineage>
</organism>
<evidence type="ECO:0000313" key="3">
    <source>
        <dbReference type="EMBL" id="CAK9069277.1"/>
    </source>
</evidence>